<protein>
    <recommendedName>
        <fullName evidence="3">Maturase K</fullName>
    </recommendedName>
</protein>
<comment type="caution">
    <text evidence="1">The sequence shown here is derived from an EMBL/GenBank/DDBJ whole genome shotgun (WGS) entry which is preliminary data.</text>
</comment>
<organism evidence="1 2">
    <name type="scientific">Caerostris darwini</name>
    <dbReference type="NCBI Taxonomy" id="1538125"/>
    <lineage>
        <taxon>Eukaryota</taxon>
        <taxon>Metazoa</taxon>
        <taxon>Ecdysozoa</taxon>
        <taxon>Arthropoda</taxon>
        <taxon>Chelicerata</taxon>
        <taxon>Arachnida</taxon>
        <taxon>Araneae</taxon>
        <taxon>Araneomorphae</taxon>
        <taxon>Entelegynae</taxon>
        <taxon>Araneoidea</taxon>
        <taxon>Araneidae</taxon>
        <taxon>Caerostris</taxon>
    </lineage>
</organism>
<evidence type="ECO:0000313" key="2">
    <source>
        <dbReference type="Proteomes" id="UP001054837"/>
    </source>
</evidence>
<gene>
    <name evidence="1" type="ORF">CDAR_54481</name>
</gene>
<reference evidence="1 2" key="1">
    <citation type="submission" date="2021-06" db="EMBL/GenBank/DDBJ databases">
        <title>Caerostris darwini draft genome.</title>
        <authorList>
            <person name="Kono N."/>
            <person name="Arakawa K."/>
        </authorList>
    </citation>
    <scope>NUCLEOTIDE SEQUENCE [LARGE SCALE GENOMIC DNA]</scope>
</reference>
<keyword evidence="2" id="KW-1185">Reference proteome</keyword>
<evidence type="ECO:0000313" key="1">
    <source>
        <dbReference type="EMBL" id="GIY39440.1"/>
    </source>
</evidence>
<dbReference type="Proteomes" id="UP001054837">
    <property type="component" value="Unassembled WGS sequence"/>
</dbReference>
<name>A0AAV4T3Y1_9ARAC</name>
<evidence type="ECO:0008006" key="3">
    <source>
        <dbReference type="Google" id="ProtNLM"/>
    </source>
</evidence>
<proteinExistence type="predicted"/>
<sequence>MAEEIETPKLLPGKEDVSVCKGRSVWFSTGPFDQARRRQPHSSVFGDDSLYLHSKLISQAMKRFNLRSPYFHSQYLWPWLETLKSPCIDRVNSLRRDRCAWRRHSAETFTSLYFFVLQFSFPFYGIIFREDNMREVVPPSLTVASQWLKRLERQRYFLQKKIYPCVKEEVFGLKLRLLKILFMVQRVEFTF</sequence>
<dbReference type="EMBL" id="BPLQ01008811">
    <property type="protein sequence ID" value="GIY39440.1"/>
    <property type="molecule type" value="Genomic_DNA"/>
</dbReference>
<dbReference type="AlphaFoldDB" id="A0AAV4T3Y1"/>
<accession>A0AAV4T3Y1</accession>